<dbReference type="Gene3D" id="2.60.20.10">
    <property type="entry name" value="Crystallins"/>
    <property type="match status" value="1"/>
</dbReference>
<organism evidence="2 3">
    <name type="scientific">Streptomyces shaanxiensis</name>
    <dbReference type="NCBI Taxonomy" id="653357"/>
    <lineage>
        <taxon>Bacteria</taxon>
        <taxon>Bacillati</taxon>
        <taxon>Actinomycetota</taxon>
        <taxon>Actinomycetes</taxon>
        <taxon>Kitasatosporales</taxon>
        <taxon>Streptomycetaceae</taxon>
        <taxon>Streptomyces</taxon>
    </lineage>
</organism>
<dbReference type="Pfam" id="PF14200">
    <property type="entry name" value="RicinB_lectin_2"/>
    <property type="match status" value="1"/>
</dbReference>
<dbReference type="CDD" id="cd00161">
    <property type="entry name" value="beta-trefoil_Ricin-like"/>
    <property type="match status" value="1"/>
</dbReference>
<dbReference type="EMBL" id="BAAAZY010000010">
    <property type="protein sequence ID" value="GAA4060474.1"/>
    <property type="molecule type" value="Genomic_DNA"/>
</dbReference>
<evidence type="ECO:0000259" key="1">
    <source>
        <dbReference type="Pfam" id="PF14200"/>
    </source>
</evidence>
<dbReference type="InterPro" id="IPR035992">
    <property type="entry name" value="Ricin_B-like_lectins"/>
</dbReference>
<dbReference type="Proteomes" id="UP001499984">
    <property type="component" value="Unassembled WGS sequence"/>
</dbReference>
<sequence>MVGFVPGLRTFSQQGLFVVGGTLSSSRFRYAGSVKLLGTTAGTYIDLPAPAQSSSGLTVSPPSSAPYSANAYVLKLTFSGTIPALRPLGGSVAFTNVNYTGNSAVLPLGDPTTADLTAAGLGAGSISSLRPTPGYQVIGYSGDNFCGTSWTFTADNPDLRVTGNNDQIASLRVQFNPATYFRITNATNGLALDSGGNVDSGASLKQWTWNGSANLQWQAEAVGGDYYRLVNRTNGMVADGWGAATNGSPARQAPWSGSSNQQWKIVHRGGNRYSIANRTTGLVLDGGGNVASGSVTKQWMYGNSSNLLWSFTAV</sequence>
<keyword evidence="3" id="KW-1185">Reference proteome</keyword>
<name>A0ABP7V6C2_9ACTN</name>
<gene>
    <name evidence="2" type="ORF">GCM10022233_37100</name>
</gene>
<reference evidence="3" key="1">
    <citation type="journal article" date="2019" name="Int. J. Syst. Evol. Microbiol.">
        <title>The Global Catalogue of Microorganisms (GCM) 10K type strain sequencing project: providing services to taxonomists for standard genome sequencing and annotation.</title>
        <authorList>
            <consortium name="The Broad Institute Genomics Platform"/>
            <consortium name="The Broad Institute Genome Sequencing Center for Infectious Disease"/>
            <person name="Wu L."/>
            <person name="Ma J."/>
        </authorList>
    </citation>
    <scope>NUCLEOTIDE SEQUENCE [LARGE SCALE GENOMIC DNA]</scope>
    <source>
        <strain evidence="3">JCM 16925</strain>
    </source>
</reference>
<dbReference type="SUPFAM" id="SSF49695">
    <property type="entry name" value="gamma-Crystallin-like"/>
    <property type="match status" value="1"/>
</dbReference>
<dbReference type="InterPro" id="IPR000772">
    <property type="entry name" value="Ricin_B_lectin"/>
</dbReference>
<dbReference type="Gene3D" id="2.80.10.50">
    <property type="match status" value="1"/>
</dbReference>
<evidence type="ECO:0000313" key="2">
    <source>
        <dbReference type="EMBL" id="GAA4060474.1"/>
    </source>
</evidence>
<comment type="caution">
    <text evidence="2">The sequence shown here is derived from an EMBL/GenBank/DDBJ whole genome shotgun (WGS) entry which is preliminary data.</text>
</comment>
<feature type="domain" description="Ricin B lectin" evidence="1">
    <location>
        <begin position="225"/>
        <end position="299"/>
    </location>
</feature>
<accession>A0ABP7V6C2</accession>
<protein>
    <recommendedName>
        <fullName evidence="1">Ricin B lectin domain-containing protein</fullName>
    </recommendedName>
</protein>
<evidence type="ECO:0000313" key="3">
    <source>
        <dbReference type="Proteomes" id="UP001499984"/>
    </source>
</evidence>
<proteinExistence type="predicted"/>
<dbReference type="InterPro" id="IPR011024">
    <property type="entry name" value="G_crystallin-like"/>
</dbReference>
<dbReference type="SUPFAM" id="SSF50370">
    <property type="entry name" value="Ricin B-like lectins"/>
    <property type="match status" value="1"/>
</dbReference>